<feature type="region of interest" description="Disordered" evidence="5">
    <location>
        <begin position="159"/>
        <end position="182"/>
    </location>
</feature>
<accession>A0A4S4KKL5</accession>
<feature type="compositionally biased region" description="Polar residues" evidence="5">
    <location>
        <begin position="8"/>
        <end position="25"/>
    </location>
</feature>
<evidence type="ECO:0000256" key="4">
    <source>
        <dbReference type="ARBA" id="ARBA00022664"/>
    </source>
</evidence>
<feature type="compositionally biased region" description="Polar residues" evidence="5">
    <location>
        <begin position="523"/>
        <end position="540"/>
    </location>
</feature>
<evidence type="ECO:0000256" key="2">
    <source>
        <dbReference type="ARBA" id="ARBA00008778"/>
    </source>
</evidence>
<evidence type="ECO:0000256" key="1">
    <source>
        <dbReference type="ARBA" id="ARBA00004496"/>
    </source>
</evidence>
<evidence type="ECO:0000313" key="6">
    <source>
        <dbReference type="EMBL" id="THG98520.1"/>
    </source>
</evidence>
<dbReference type="Gene3D" id="2.30.29.30">
    <property type="entry name" value="Pleckstrin-homology domain (PH domain)/Phosphotyrosine-binding domain (PTB)"/>
    <property type="match status" value="1"/>
</dbReference>
<dbReference type="GO" id="GO:0000932">
    <property type="term" value="C:P-body"/>
    <property type="evidence" value="ECO:0007669"/>
    <property type="project" value="TreeGrafter"/>
</dbReference>
<dbReference type="Proteomes" id="UP000309038">
    <property type="component" value="Unassembled WGS sequence"/>
</dbReference>
<dbReference type="GO" id="GO:0000290">
    <property type="term" value="P:deadenylation-dependent decapping of nuclear-transcribed mRNA"/>
    <property type="evidence" value="ECO:0007669"/>
    <property type="project" value="InterPro"/>
</dbReference>
<feature type="region of interest" description="Disordered" evidence="5">
    <location>
        <begin position="224"/>
        <end position="255"/>
    </location>
</feature>
<feature type="compositionally biased region" description="Polar residues" evidence="5">
    <location>
        <begin position="244"/>
        <end position="253"/>
    </location>
</feature>
<dbReference type="GO" id="GO:0031087">
    <property type="term" value="P:deadenylation-independent decapping of nuclear-transcribed mRNA"/>
    <property type="evidence" value="ECO:0007669"/>
    <property type="project" value="TreeGrafter"/>
</dbReference>
<evidence type="ECO:0000313" key="7">
    <source>
        <dbReference type="Proteomes" id="UP000309038"/>
    </source>
</evidence>
<evidence type="ECO:0000256" key="3">
    <source>
        <dbReference type="ARBA" id="ARBA00022490"/>
    </source>
</evidence>
<comment type="subcellular location">
    <subcellularLocation>
        <location evidence="1">Cytoplasm</location>
    </subcellularLocation>
</comment>
<dbReference type="Pfam" id="PF06058">
    <property type="entry name" value="DCP1"/>
    <property type="match status" value="1"/>
</dbReference>
<keyword evidence="3" id="KW-0963">Cytoplasm</keyword>
<dbReference type="EMBL" id="SGPJ01000115">
    <property type="protein sequence ID" value="THG98520.1"/>
    <property type="molecule type" value="Genomic_DNA"/>
</dbReference>
<dbReference type="PANTHER" id="PTHR16290">
    <property type="entry name" value="TRANSCRIPTION FACTOR SMIF DECAPPING ENZYME DCP1"/>
    <property type="match status" value="1"/>
</dbReference>
<feature type="region of interest" description="Disordered" evidence="5">
    <location>
        <begin position="581"/>
        <end position="678"/>
    </location>
</feature>
<dbReference type="InterPro" id="IPR010334">
    <property type="entry name" value="Dcp1"/>
</dbReference>
<dbReference type="GO" id="GO:0003729">
    <property type="term" value="F:mRNA binding"/>
    <property type="evidence" value="ECO:0007669"/>
    <property type="project" value="TreeGrafter"/>
</dbReference>
<reference evidence="6 7" key="1">
    <citation type="submission" date="2019-02" db="EMBL/GenBank/DDBJ databases">
        <title>Genome sequencing of the rare red list fungi Phlebia centrifuga.</title>
        <authorList>
            <person name="Buettner E."/>
            <person name="Kellner H."/>
        </authorList>
    </citation>
    <scope>NUCLEOTIDE SEQUENCE [LARGE SCALE GENOMIC DNA]</scope>
    <source>
        <strain evidence="6 7">DSM 108282</strain>
    </source>
</reference>
<gene>
    <name evidence="6" type="ORF">EW026_g3681</name>
</gene>
<dbReference type="SUPFAM" id="SSF50729">
    <property type="entry name" value="PH domain-like"/>
    <property type="match status" value="1"/>
</dbReference>
<dbReference type="CDD" id="cd09804">
    <property type="entry name" value="Dcp1"/>
    <property type="match status" value="1"/>
</dbReference>
<comment type="similarity">
    <text evidence="2">Belongs to the DCP1 family.</text>
</comment>
<dbReference type="InterPro" id="IPR011993">
    <property type="entry name" value="PH-like_dom_sf"/>
</dbReference>
<dbReference type="PANTHER" id="PTHR16290:SF0">
    <property type="entry name" value="DECAPPING PROTEIN 1, ISOFORM A"/>
    <property type="match status" value="1"/>
</dbReference>
<name>A0A4S4KKL5_9APHY</name>
<keyword evidence="4" id="KW-0507">mRNA processing</keyword>
<dbReference type="GO" id="GO:0008047">
    <property type="term" value="F:enzyme activator activity"/>
    <property type="evidence" value="ECO:0007669"/>
    <property type="project" value="InterPro"/>
</dbReference>
<sequence length="733" mass="79745">MAPRRPRSTSNVSASNIPRAPTSSPQLRKQFALASDSIYQNNITVLRRRDPTIVSILDQFSHVCLYHFNGKKWEKQGYEGSMFLVEHQEYPPYGLFILNRMGTGDYERRIYPEDDIEVLGDYLMYRYYPDYTKKRHEMNLSYPLPAQYRVIFDQEFAKDNSVPEQSQQQSAASEDPKKEKKGNSVTLGLWMFPSDAREPLKDVMIRLHSYVKRGEHYPDHFRASQSSVQEDTDAPNVSAGGRLQQASGDTSGPSEVDKLFAKLQPQSTTPAVSHAATTRSVESWFAALAGQQELAPKNSSANPSPALIHTSAAQSAAAPASGLALLNSIFASVSQPADLGMNGAFHNSTTPKRLPSQPETIQIVSPKPQSSALPQILNQDVISTLLGLAPGSRASSAAPSSNSSHRSAVNRYEGDNEFSETASDGGLSTSSTVLDEFDPLDPSPLPTFSQRITLSETDGLNHGSTSVQGDVTPRAFNKGIDPSSPMLTAQRFGHFLTAGSSVSTISSTSSTTTSSGNSASTIPSSDPTVNNVDQSANPPSHRNLVPFSPDSELWPYPRAPLNEESSDADVVELDFSDTRALSDPRIFQEKQTKQGKGEPRRKKTRKEKAVDREKEREAIENGWDDPTKGEVTVGGVMSTSASSSNSIATVDRKGKQPVNGADATAQSSGSNINDSADSADSARIAILSALHAHSKPPSRDLSRKQFVQEVLSLIYSDNSFVDKLYQEYTSLTD</sequence>
<feature type="region of interest" description="Disordered" evidence="5">
    <location>
        <begin position="1"/>
        <end position="25"/>
    </location>
</feature>
<feature type="compositionally biased region" description="Basic and acidic residues" evidence="5">
    <location>
        <begin position="607"/>
        <end position="619"/>
    </location>
</feature>
<comment type="caution">
    <text evidence="6">The sequence shown here is derived from an EMBL/GenBank/DDBJ whole genome shotgun (WGS) entry which is preliminary data.</text>
</comment>
<protein>
    <submittedName>
        <fullName evidence="6">Uncharacterized protein</fullName>
    </submittedName>
</protein>
<feature type="region of interest" description="Disordered" evidence="5">
    <location>
        <begin position="503"/>
        <end position="568"/>
    </location>
</feature>
<feature type="compositionally biased region" description="Low complexity" evidence="5">
    <location>
        <begin position="638"/>
        <end position="649"/>
    </location>
</feature>
<feature type="region of interest" description="Disordered" evidence="5">
    <location>
        <begin position="391"/>
        <end position="436"/>
    </location>
</feature>
<feature type="compositionally biased region" description="Low complexity" evidence="5">
    <location>
        <begin position="667"/>
        <end position="678"/>
    </location>
</feature>
<organism evidence="6 7">
    <name type="scientific">Hermanssonia centrifuga</name>
    <dbReference type="NCBI Taxonomy" id="98765"/>
    <lineage>
        <taxon>Eukaryota</taxon>
        <taxon>Fungi</taxon>
        <taxon>Dikarya</taxon>
        <taxon>Basidiomycota</taxon>
        <taxon>Agaricomycotina</taxon>
        <taxon>Agaricomycetes</taxon>
        <taxon>Polyporales</taxon>
        <taxon>Meruliaceae</taxon>
        <taxon>Hermanssonia</taxon>
    </lineage>
</organism>
<feature type="compositionally biased region" description="Low complexity" evidence="5">
    <location>
        <begin position="503"/>
        <end position="522"/>
    </location>
</feature>
<evidence type="ECO:0000256" key="5">
    <source>
        <dbReference type="SAM" id="MobiDB-lite"/>
    </source>
</evidence>
<proteinExistence type="inferred from homology"/>
<dbReference type="AlphaFoldDB" id="A0A4S4KKL5"/>
<feature type="compositionally biased region" description="Polar residues" evidence="5">
    <location>
        <begin position="419"/>
        <end position="433"/>
    </location>
</feature>
<keyword evidence="7" id="KW-1185">Reference proteome</keyword>
<feature type="compositionally biased region" description="Low complexity" evidence="5">
    <location>
        <begin position="391"/>
        <end position="407"/>
    </location>
</feature>
<feature type="compositionally biased region" description="Basic and acidic residues" evidence="5">
    <location>
        <begin position="581"/>
        <end position="598"/>
    </location>
</feature>
<dbReference type="GO" id="GO:0006397">
    <property type="term" value="P:mRNA processing"/>
    <property type="evidence" value="ECO:0007669"/>
    <property type="project" value="UniProtKB-KW"/>
</dbReference>